<dbReference type="Proteomes" id="UP000095300">
    <property type="component" value="Unassembled WGS sequence"/>
</dbReference>
<accession>A0A1I8NZ05</accession>
<dbReference type="VEuPathDB" id="VectorBase:SCAU003346"/>
<sequence length="100" mass="11081">MPFKCCCSNSDGDSVSNKSWTPGVVNKSFDTVENKQPQAVTNQPRSSDSTPTNTMGRPSTASNESEAFSKIDLNLNIFEKDRFTDMSKTIHKSQMNLNDI</sequence>
<dbReference type="KEGG" id="scac:106087099"/>
<evidence type="ECO:0000313" key="2">
    <source>
        <dbReference type="EnsemblMetazoa" id="SCAU003346-PA"/>
    </source>
</evidence>
<gene>
    <name evidence="2" type="primary">106087099</name>
</gene>
<dbReference type="AlphaFoldDB" id="A0A1I8NZ05"/>
<dbReference type="EnsemblMetazoa" id="SCAU003346-RA">
    <property type="protein sequence ID" value="SCAU003346-PA"/>
    <property type="gene ID" value="SCAU003346"/>
</dbReference>
<feature type="region of interest" description="Disordered" evidence="1">
    <location>
        <begin position="1"/>
        <end position="67"/>
    </location>
</feature>
<feature type="compositionally biased region" description="Polar residues" evidence="1">
    <location>
        <begin position="9"/>
        <end position="20"/>
    </location>
</feature>
<keyword evidence="3" id="KW-1185">Reference proteome</keyword>
<feature type="compositionally biased region" description="Polar residues" evidence="1">
    <location>
        <begin position="28"/>
        <end position="66"/>
    </location>
</feature>
<dbReference type="OrthoDB" id="7928174at2759"/>
<name>A0A1I8NZ05_STOCA</name>
<reference evidence="2" key="1">
    <citation type="submission" date="2020-05" db="UniProtKB">
        <authorList>
            <consortium name="EnsemblMetazoa"/>
        </authorList>
    </citation>
    <scope>IDENTIFICATION</scope>
    <source>
        <strain evidence="2">USDA</strain>
    </source>
</reference>
<evidence type="ECO:0000256" key="1">
    <source>
        <dbReference type="SAM" id="MobiDB-lite"/>
    </source>
</evidence>
<organism evidence="2 3">
    <name type="scientific">Stomoxys calcitrans</name>
    <name type="common">Stable fly</name>
    <name type="synonym">Conops calcitrans</name>
    <dbReference type="NCBI Taxonomy" id="35570"/>
    <lineage>
        <taxon>Eukaryota</taxon>
        <taxon>Metazoa</taxon>
        <taxon>Ecdysozoa</taxon>
        <taxon>Arthropoda</taxon>
        <taxon>Hexapoda</taxon>
        <taxon>Insecta</taxon>
        <taxon>Pterygota</taxon>
        <taxon>Neoptera</taxon>
        <taxon>Endopterygota</taxon>
        <taxon>Diptera</taxon>
        <taxon>Brachycera</taxon>
        <taxon>Muscomorpha</taxon>
        <taxon>Muscoidea</taxon>
        <taxon>Muscidae</taxon>
        <taxon>Stomoxys</taxon>
    </lineage>
</organism>
<proteinExistence type="predicted"/>
<evidence type="ECO:0000313" key="3">
    <source>
        <dbReference type="Proteomes" id="UP000095300"/>
    </source>
</evidence>
<protein>
    <submittedName>
        <fullName evidence="2">Uncharacterized protein</fullName>
    </submittedName>
</protein>